<dbReference type="InterPro" id="IPR001086">
    <property type="entry name" value="Preph_deHydtase"/>
</dbReference>
<dbReference type="CDD" id="cd13633">
    <property type="entry name" value="PBP2_Sa-PDT_like"/>
    <property type="match status" value="1"/>
</dbReference>
<dbReference type="Gene3D" id="3.30.70.260">
    <property type="match status" value="1"/>
</dbReference>
<dbReference type="InterPro" id="IPR008242">
    <property type="entry name" value="Chor_mutase/pphenate_deHydtase"/>
</dbReference>
<protein>
    <recommendedName>
        <fullName evidence="3 10">Prephenate dehydratase</fullName>
        <shortName evidence="10">PDT</shortName>
        <ecNumber evidence="2 10">4.2.1.51</ecNumber>
    </recommendedName>
</protein>
<dbReference type="PROSITE" id="PS51671">
    <property type="entry name" value="ACT"/>
    <property type="match status" value="1"/>
</dbReference>
<keyword evidence="4 10" id="KW-0028">Amino-acid biosynthesis</keyword>
<evidence type="ECO:0000256" key="7">
    <source>
        <dbReference type="ARBA" id="ARBA00023239"/>
    </source>
</evidence>
<evidence type="ECO:0000259" key="11">
    <source>
        <dbReference type="PROSITE" id="PS51171"/>
    </source>
</evidence>
<evidence type="ECO:0000259" key="12">
    <source>
        <dbReference type="PROSITE" id="PS51671"/>
    </source>
</evidence>
<evidence type="ECO:0000256" key="9">
    <source>
        <dbReference type="PIRSR" id="PIRSR001500-2"/>
    </source>
</evidence>
<evidence type="ECO:0000256" key="10">
    <source>
        <dbReference type="RuleBase" id="RU361254"/>
    </source>
</evidence>
<dbReference type="GO" id="GO:0009094">
    <property type="term" value="P:L-phenylalanine biosynthetic process"/>
    <property type="evidence" value="ECO:0007669"/>
    <property type="project" value="UniProtKB-UniPathway"/>
</dbReference>
<evidence type="ECO:0000256" key="6">
    <source>
        <dbReference type="ARBA" id="ARBA00023222"/>
    </source>
</evidence>
<evidence type="ECO:0000256" key="4">
    <source>
        <dbReference type="ARBA" id="ARBA00022605"/>
    </source>
</evidence>
<evidence type="ECO:0000256" key="3">
    <source>
        <dbReference type="ARBA" id="ARBA00021872"/>
    </source>
</evidence>
<dbReference type="GO" id="GO:0004664">
    <property type="term" value="F:prephenate dehydratase activity"/>
    <property type="evidence" value="ECO:0007669"/>
    <property type="project" value="UniProtKB-UniRule"/>
</dbReference>
<dbReference type="EMBL" id="VSDO01000005">
    <property type="protein sequence ID" value="TYA11058.1"/>
    <property type="molecule type" value="Genomic_DNA"/>
</dbReference>
<dbReference type="PANTHER" id="PTHR21022:SF19">
    <property type="entry name" value="PREPHENATE DEHYDRATASE-RELATED"/>
    <property type="match status" value="1"/>
</dbReference>
<feature type="domain" description="Prephenate dehydratase" evidence="11">
    <location>
        <begin position="2"/>
        <end position="191"/>
    </location>
</feature>
<dbReference type="GO" id="GO:0005737">
    <property type="term" value="C:cytoplasm"/>
    <property type="evidence" value="ECO:0007669"/>
    <property type="project" value="TreeGrafter"/>
</dbReference>
<dbReference type="UniPathway" id="UPA00121">
    <property type="reaction ID" value="UER00345"/>
</dbReference>
<evidence type="ECO:0000256" key="2">
    <source>
        <dbReference type="ARBA" id="ARBA00013147"/>
    </source>
</evidence>
<sequence length="305" mass="34118">MKQIALLPEGSVSHEAVLHLFGDEPVQLHHFKQISDVFLATAAGKTQYSVIPIENTIEGSVSLHMDWLVHEVDIPMQVEWVYPSIQNLIGRREEFQTGAEGTMDYSKVKKVLSHPVAMAQCMQFIRSHMPYAELEHVGSTSEAVEIVSRHPGAGWAAIGTTLGAKRHRLDILADRVTDHNNNYTRFVLIGPESLQVGSNRFEQKTSILVTLPEDFPGALHQVLSAFAWRKLNLSRIESRPTKKRLGSYYFYMDVLAPMDSVLLPSAIGEIEALGCQVRILGSYPSYTYEGLKSEVQQSWQNNGSI</sequence>
<proteinExistence type="predicted"/>
<dbReference type="Pfam" id="PF00800">
    <property type="entry name" value="PDT"/>
    <property type="match status" value="1"/>
</dbReference>
<keyword evidence="14" id="KW-1185">Reference proteome</keyword>
<evidence type="ECO:0000313" key="14">
    <source>
        <dbReference type="Proteomes" id="UP000325218"/>
    </source>
</evidence>
<evidence type="ECO:0000313" key="13">
    <source>
        <dbReference type="EMBL" id="TYA11058.1"/>
    </source>
</evidence>
<dbReference type="CDD" id="cd04905">
    <property type="entry name" value="ACT_CM-PDT"/>
    <property type="match status" value="1"/>
</dbReference>
<dbReference type="InterPro" id="IPR002912">
    <property type="entry name" value="ACT_dom"/>
</dbReference>
<comment type="catalytic activity">
    <reaction evidence="8 10">
        <text>prephenate + H(+) = 3-phenylpyruvate + CO2 + H2O</text>
        <dbReference type="Rhea" id="RHEA:21648"/>
        <dbReference type="ChEBI" id="CHEBI:15377"/>
        <dbReference type="ChEBI" id="CHEBI:15378"/>
        <dbReference type="ChEBI" id="CHEBI:16526"/>
        <dbReference type="ChEBI" id="CHEBI:18005"/>
        <dbReference type="ChEBI" id="CHEBI:29934"/>
        <dbReference type="EC" id="4.2.1.51"/>
    </reaction>
</comment>
<keyword evidence="7 10" id="KW-0456">Lyase</keyword>
<name>A0A5D0CMG0_9BACL</name>
<keyword evidence="6 10" id="KW-0584">Phenylalanine biosynthesis</keyword>
<dbReference type="Proteomes" id="UP000325218">
    <property type="component" value="Unassembled WGS sequence"/>
</dbReference>
<evidence type="ECO:0000256" key="1">
    <source>
        <dbReference type="ARBA" id="ARBA00004741"/>
    </source>
</evidence>
<comment type="caution">
    <text evidence="13">The sequence shown here is derived from an EMBL/GenBank/DDBJ whole genome shotgun (WGS) entry which is preliminary data.</text>
</comment>
<evidence type="ECO:0000256" key="5">
    <source>
        <dbReference type="ARBA" id="ARBA00023141"/>
    </source>
</evidence>
<evidence type="ECO:0000256" key="8">
    <source>
        <dbReference type="ARBA" id="ARBA00047848"/>
    </source>
</evidence>
<gene>
    <name evidence="10 13" type="primary">pheA</name>
    <name evidence="13" type="ORF">FRY98_25185</name>
</gene>
<feature type="site" description="Essential for prephenate dehydratase activity" evidence="9">
    <location>
        <position position="184"/>
    </location>
</feature>
<dbReference type="NCBIfam" id="NF008865">
    <property type="entry name" value="PRK11898.1"/>
    <property type="match status" value="1"/>
</dbReference>
<dbReference type="InterPro" id="IPR018528">
    <property type="entry name" value="Preph_deHydtase_CS"/>
</dbReference>
<dbReference type="AlphaFoldDB" id="A0A5D0CMG0"/>
<dbReference type="PROSITE" id="PS51171">
    <property type="entry name" value="PREPHENATE_DEHYDR_3"/>
    <property type="match status" value="1"/>
</dbReference>
<dbReference type="RefSeq" id="WP_148457330.1">
    <property type="nucleotide sequence ID" value="NZ_VSDO01000005.1"/>
</dbReference>
<dbReference type="EC" id="4.2.1.51" evidence="2 10"/>
<feature type="domain" description="ACT" evidence="12">
    <location>
        <begin position="207"/>
        <end position="284"/>
    </location>
</feature>
<dbReference type="Gene3D" id="3.40.190.10">
    <property type="entry name" value="Periplasmic binding protein-like II"/>
    <property type="match status" value="2"/>
</dbReference>
<accession>A0A5D0CMG0</accession>
<comment type="pathway">
    <text evidence="1 10">Amino-acid biosynthesis; L-phenylalanine biosynthesis; phenylpyruvate from prephenate: step 1/1.</text>
</comment>
<reference evidence="13 14" key="1">
    <citation type="submission" date="2019-08" db="EMBL/GenBank/DDBJ databases">
        <title>Genome sequencing of Paenibacillus faecis DSM 23593(T).</title>
        <authorList>
            <person name="Kook J.-K."/>
            <person name="Park S.-N."/>
            <person name="Lim Y.K."/>
        </authorList>
    </citation>
    <scope>NUCLEOTIDE SEQUENCE [LARGE SCALE GENOMIC DNA]</scope>
    <source>
        <strain evidence="13 14">DSM 23593</strain>
    </source>
</reference>
<dbReference type="SUPFAM" id="SSF55021">
    <property type="entry name" value="ACT-like"/>
    <property type="match status" value="1"/>
</dbReference>
<dbReference type="PROSITE" id="PS00858">
    <property type="entry name" value="PREPHENATE_DEHYDR_2"/>
    <property type="match status" value="1"/>
</dbReference>
<organism evidence="13 14">
    <name type="scientific">Paenibacillus faecis</name>
    <dbReference type="NCBI Taxonomy" id="862114"/>
    <lineage>
        <taxon>Bacteria</taxon>
        <taxon>Bacillati</taxon>
        <taxon>Bacillota</taxon>
        <taxon>Bacilli</taxon>
        <taxon>Bacillales</taxon>
        <taxon>Paenibacillaceae</taxon>
        <taxon>Paenibacillus</taxon>
    </lineage>
</organism>
<dbReference type="PIRSF" id="PIRSF001500">
    <property type="entry name" value="Chor_mut_pdt_Ppr"/>
    <property type="match status" value="1"/>
</dbReference>
<dbReference type="FunFam" id="3.30.70.260:FF:000012">
    <property type="entry name" value="Prephenate dehydratase"/>
    <property type="match status" value="1"/>
</dbReference>
<dbReference type="SUPFAM" id="SSF53850">
    <property type="entry name" value="Periplasmic binding protein-like II"/>
    <property type="match status" value="1"/>
</dbReference>
<dbReference type="PANTHER" id="PTHR21022">
    <property type="entry name" value="PREPHENATE DEHYDRATASE P PROTEIN"/>
    <property type="match status" value="1"/>
</dbReference>
<dbReference type="InterPro" id="IPR045865">
    <property type="entry name" value="ACT-like_dom_sf"/>
</dbReference>
<dbReference type="Pfam" id="PF01842">
    <property type="entry name" value="ACT"/>
    <property type="match status" value="1"/>
</dbReference>
<keyword evidence="5 10" id="KW-0057">Aromatic amino acid biosynthesis</keyword>
<dbReference type="OrthoDB" id="9802281at2"/>